<keyword evidence="2" id="KW-1185">Reference proteome</keyword>
<gene>
    <name evidence="1" type="ORF">MM817_03018</name>
</gene>
<proteinExistence type="predicted"/>
<sequence>MKRFIMCLDQEDSILRIAEDYAKSTGATKWHGEIEQLNPGSTVIVFGRPSHFTQDHLRTFARRSADNIHVGIMTAKTDDGLKEFCLRSKEKLLSKSGNGKVITLAFNESGEDKKIGRHEIHYGDNAKIEWIANHEHYEVATICTHGRDDILFMADGGICGYDEHDTSNDDGELPACAFGPLCVSRRGRVPIKNLNVQILMVNSCLGFRLTPGVFGTKYVLGLSATTNPHMTNLVASDSIQAGHEYYNHLFAQCLMEGETVGAAVSELNNRIVKTGNDIARFNIIGDPDIRLSYADDATERLREPSQATTKSPIQLGEVSSLPSFTAATRRRVALDSLHATGLHTQRLQGLIRDASMQYLSLARFKHEAMVDAEIRSKVDSKIKTMNKTCKQIDQEVLSYLTDRTYKKNYFFPEVYQPLFDIANTQLVICPLCGKHADLISRKSYYCDSIRIQLNCPVCGIISDEPNEQTATTSIQLDRRFAIGDRIQGTLSVKGLSLEDLETSVVLVRGDKYNIRFEDINVTRTGDEAHVHFCSGIIPADTLPHNYWVRLYLMIDGFLSCYHRNIWIRPKTLV</sequence>
<name>A0A9X2AG33_9BACL</name>
<protein>
    <recommendedName>
        <fullName evidence="3">CHAT domain-containing protein</fullName>
    </recommendedName>
</protein>
<dbReference type="RefSeq" id="WP_241716626.1">
    <property type="nucleotide sequence ID" value="NZ_JALBUF010000023.1"/>
</dbReference>
<reference evidence="1" key="1">
    <citation type="submission" date="2022-03" db="EMBL/GenBank/DDBJ databases">
        <title>Draft Genome Sequence of Firmicute Strain S0AB, a Heterotrophic Iron/Sulfur-Oxidizing Extreme Acidophile.</title>
        <authorList>
            <person name="Vergara E."/>
            <person name="Pakostova E."/>
            <person name="Johnson D.B."/>
            <person name="Holmes D.S."/>
        </authorList>
    </citation>
    <scope>NUCLEOTIDE SEQUENCE</scope>
    <source>
        <strain evidence="1">S0AB</strain>
    </source>
</reference>
<organism evidence="1 2">
    <name type="scientific">Sulfoacidibacillus ferrooxidans</name>
    <dbReference type="NCBI Taxonomy" id="2005001"/>
    <lineage>
        <taxon>Bacteria</taxon>
        <taxon>Bacillati</taxon>
        <taxon>Bacillota</taxon>
        <taxon>Bacilli</taxon>
        <taxon>Bacillales</taxon>
        <taxon>Alicyclobacillaceae</taxon>
        <taxon>Sulfoacidibacillus</taxon>
    </lineage>
</organism>
<evidence type="ECO:0008006" key="3">
    <source>
        <dbReference type="Google" id="ProtNLM"/>
    </source>
</evidence>
<accession>A0A9X2AG33</accession>
<comment type="caution">
    <text evidence="1">The sequence shown here is derived from an EMBL/GenBank/DDBJ whole genome shotgun (WGS) entry which is preliminary data.</text>
</comment>
<evidence type="ECO:0000313" key="2">
    <source>
        <dbReference type="Proteomes" id="UP001139263"/>
    </source>
</evidence>
<dbReference type="Proteomes" id="UP001139263">
    <property type="component" value="Unassembled WGS sequence"/>
</dbReference>
<dbReference type="EMBL" id="JALBUF010000023">
    <property type="protein sequence ID" value="MCI0184721.1"/>
    <property type="molecule type" value="Genomic_DNA"/>
</dbReference>
<evidence type="ECO:0000313" key="1">
    <source>
        <dbReference type="EMBL" id="MCI0184721.1"/>
    </source>
</evidence>
<dbReference type="AlphaFoldDB" id="A0A9X2AG33"/>